<sequence length="42" mass="4523">MILQNGADNTEQIGDTSGAQITTKCLNMIVILVLNIFPICCL</sequence>
<dbReference type="AlphaFoldDB" id="A0A0E9U8P0"/>
<protein>
    <submittedName>
        <fullName evidence="1">Uncharacterized protein</fullName>
    </submittedName>
</protein>
<proteinExistence type="predicted"/>
<accession>A0A0E9U8P0</accession>
<dbReference type="EMBL" id="GBXM01046470">
    <property type="protein sequence ID" value="JAH62107.1"/>
    <property type="molecule type" value="Transcribed_RNA"/>
</dbReference>
<reference evidence="1" key="2">
    <citation type="journal article" date="2015" name="Fish Shellfish Immunol.">
        <title>Early steps in the European eel (Anguilla anguilla)-Vibrio vulnificus interaction in the gills: Role of the RtxA13 toxin.</title>
        <authorList>
            <person name="Callol A."/>
            <person name="Pajuelo D."/>
            <person name="Ebbesson L."/>
            <person name="Teles M."/>
            <person name="MacKenzie S."/>
            <person name="Amaro C."/>
        </authorList>
    </citation>
    <scope>NUCLEOTIDE SEQUENCE</scope>
</reference>
<name>A0A0E9U8P0_ANGAN</name>
<organism evidence="1">
    <name type="scientific">Anguilla anguilla</name>
    <name type="common">European freshwater eel</name>
    <name type="synonym">Muraena anguilla</name>
    <dbReference type="NCBI Taxonomy" id="7936"/>
    <lineage>
        <taxon>Eukaryota</taxon>
        <taxon>Metazoa</taxon>
        <taxon>Chordata</taxon>
        <taxon>Craniata</taxon>
        <taxon>Vertebrata</taxon>
        <taxon>Euteleostomi</taxon>
        <taxon>Actinopterygii</taxon>
        <taxon>Neopterygii</taxon>
        <taxon>Teleostei</taxon>
        <taxon>Anguilliformes</taxon>
        <taxon>Anguillidae</taxon>
        <taxon>Anguilla</taxon>
    </lineage>
</organism>
<evidence type="ECO:0000313" key="1">
    <source>
        <dbReference type="EMBL" id="JAH62107.1"/>
    </source>
</evidence>
<reference evidence="1" key="1">
    <citation type="submission" date="2014-11" db="EMBL/GenBank/DDBJ databases">
        <authorList>
            <person name="Amaro Gonzalez C."/>
        </authorList>
    </citation>
    <scope>NUCLEOTIDE SEQUENCE</scope>
</reference>